<protein>
    <recommendedName>
        <fullName evidence="4">DUF4283 domain-containing protein</fullName>
    </recommendedName>
</protein>
<feature type="compositionally biased region" description="Basic and acidic residues" evidence="1">
    <location>
        <begin position="112"/>
        <end position="125"/>
    </location>
</feature>
<feature type="region of interest" description="Disordered" evidence="1">
    <location>
        <begin position="68"/>
        <end position="144"/>
    </location>
</feature>
<sequence>MPLLCMEKGKARWTIKRKNTMLKSFLSLVKLVSKNFYVDERMAWVEISGLPLCAWGSNAYKKVASLVDKKEDEQEDNHDVEEENEMVKDQDKIILSNTGHAVEEEEIPDIQMDNKVKSSTSDRSRPPGFEHYNNAEKEHSSSSL</sequence>
<evidence type="ECO:0000256" key="1">
    <source>
        <dbReference type="SAM" id="MobiDB-lite"/>
    </source>
</evidence>
<organism evidence="2 3">
    <name type="scientific">Tanacetum coccineum</name>
    <dbReference type="NCBI Taxonomy" id="301880"/>
    <lineage>
        <taxon>Eukaryota</taxon>
        <taxon>Viridiplantae</taxon>
        <taxon>Streptophyta</taxon>
        <taxon>Embryophyta</taxon>
        <taxon>Tracheophyta</taxon>
        <taxon>Spermatophyta</taxon>
        <taxon>Magnoliopsida</taxon>
        <taxon>eudicotyledons</taxon>
        <taxon>Gunneridae</taxon>
        <taxon>Pentapetalae</taxon>
        <taxon>asterids</taxon>
        <taxon>campanulids</taxon>
        <taxon>Asterales</taxon>
        <taxon>Asteraceae</taxon>
        <taxon>Asteroideae</taxon>
        <taxon>Anthemideae</taxon>
        <taxon>Anthemidinae</taxon>
        <taxon>Tanacetum</taxon>
    </lineage>
</organism>
<evidence type="ECO:0000313" key="3">
    <source>
        <dbReference type="Proteomes" id="UP001151760"/>
    </source>
</evidence>
<feature type="compositionally biased region" description="Basic and acidic residues" evidence="1">
    <location>
        <begin position="133"/>
        <end position="144"/>
    </location>
</feature>
<accession>A0ABQ5ITI6</accession>
<gene>
    <name evidence="2" type="ORF">Tco_1113378</name>
</gene>
<proteinExistence type="predicted"/>
<feature type="compositionally biased region" description="Acidic residues" evidence="1">
    <location>
        <begin position="73"/>
        <end position="84"/>
    </location>
</feature>
<comment type="caution">
    <text evidence="2">The sequence shown here is derived from an EMBL/GenBank/DDBJ whole genome shotgun (WGS) entry which is preliminary data.</text>
</comment>
<reference evidence="2" key="1">
    <citation type="journal article" date="2022" name="Int. J. Mol. Sci.">
        <title>Draft Genome of Tanacetum Coccineum: Genomic Comparison of Closely Related Tanacetum-Family Plants.</title>
        <authorList>
            <person name="Yamashiro T."/>
            <person name="Shiraishi A."/>
            <person name="Nakayama K."/>
            <person name="Satake H."/>
        </authorList>
    </citation>
    <scope>NUCLEOTIDE SEQUENCE</scope>
</reference>
<dbReference type="Proteomes" id="UP001151760">
    <property type="component" value="Unassembled WGS sequence"/>
</dbReference>
<evidence type="ECO:0008006" key="4">
    <source>
        <dbReference type="Google" id="ProtNLM"/>
    </source>
</evidence>
<reference evidence="2" key="2">
    <citation type="submission" date="2022-01" db="EMBL/GenBank/DDBJ databases">
        <authorList>
            <person name="Yamashiro T."/>
            <person name="Shiraishi A."/>
            <person name="Satake H."/>
            <person name="Nakayama K."/>
        </authorList>
    </citation>
    <scope>NUCLEOTIDE SEQUENCE</scope>
</reference>
<keyword evidence="3" id="KW-1185">Reference proteome</keyword>
<evidence type="ECO:0000313" key="2">
    <source>
        <dbReference type="EMBL" id="GJU03040.1"/>
    </source>
</evidence>
<name>A0ABQ5ITI6_9ASTR</name>
<dbReference type="EMBL" id="BQNB010021115">
    <property type="protein sequence ID" value="GJU03040.1"/>
    <property type="molecule type" value="Genomic_DNA"/>
</dbReference>